<proteinExistence type="predicted"/>
<dbReference type="InterPro" id="IPR016102">
    <property type="entry name" value="Succinyl-CoA_synth-like"/>
</dbReference>
<dbReference type="AlphaFoldDB" id="A0A939C0H5"/>
<dbReference type="RefSeq" id="WP_205256837.1">
    <property type="nucleotide sequence ID" value="NZ_BAAAPV010000004.1"/>
</dbReference>
<dbReference type="GO" id="GO:0006099">
    <property type="term" value="P:tricarboxylic acid cycle"/>
    <property type="evidence" value="ECO:0007669"/>
    <property type="project" value="TreeGrafter"/>
</dbReference>
<dbReference type="PANTHER" id="PTHR11117:SF24">
    <property type="entry name" value="PROTEIN FDRA"/>
    <property type="match status" value="1"/>
</dbReference>
<dbReference type="GO" id="GO:0009361">
    <property type="term" value="C:succinate-CoA ligase complex (ADP-forming)"/>
    <property type="evidence" value="ECO:0007669"/>
    <property type="project" value="TreeGrafter"/>
</dbReference>
<comment type="caution">
    <text evidence="2">The sequence shown here is derived from an EMBL/GenBank/DDBJ whole genome shotgun (WGS) entry which is preliminary data.</text>
</comment>
<name>A0A939C0H5_9ACTN</name>
<organism evidence="2 3">
    <name type="scientific">Nakamurella flavida</name>
    <dbReference type="NCBI Taxonomy" id="363630"/>
    <lineage>
        <taxon>Bacteria</taxon>
        <taxon>Bacillati</taxon>
        <taxon>Actinomycetota</taxon>
        <taxon>Actinomycetes</taxon>
        <taxon>Nakamurellales</taxon>
        <taxon>Nakamurellaceae</taxon>
        <taxon>Nakamurella</taxon>
    </lineage>
</organism>
<dbReference type="Proteomes" id="UP000663801">
    <property type="component" value="Unassembled WGS sequence"/>
</dbReference>
<reference evidence="2" key="1">
    <citation type="submission" date="2021-01" db="EMBL/GenBank/DDBJ databases">
        <title>KCTC 19127 draft genome.</title>
        <authorList>
            <person name="An D."/>
        </authorList>
    </citation>
    <scope>NUCLEOTIDE SEQUENCE</scope>
    <source>
        <strain evidence="2">KCTC 19127</strain>
    </source>
</reference>
<dbReference type="EMBL" id="JAERWL010000008">
    <property type="protein sequence ID" value="MBM9476728.1"/>
    <property type="molecule type" value="Genomic_DNA"/>
</dbReference>
<sequence length="518" mass="50913">MTDHITLRRGVYHDSVTLLRISRAVADTPGVTAAQVAMATPLNVELAVQQGFSVPPAGPDDLLVAVRGDDDAVRAGLAALQDALAAADRASVGARGVGATPAPRTVRAATREAPDAAIVLLSVPGAAVTGEAMDAIAAGRHVMIFSDNVPLSDEIALKDAGARAGVLVMGPDCGTAVIGGVGLGFANVLRAPGSGGTAVGLVAASGTGAQQLSSLLDEAGVAVSHVLGVGGRDLSREVGGRSTLAALALLDADPATGHVVVLSKPPHPAVADTVRAAARSARTPVSTVLLGEGGDLTTAAEQVCAAVGVSVPDWPRWIPDGAPTPGSVRGVLRGLFAGGTLADEAMLVTGPVLGDIRSNIPLRPALALPVGAGAGRVPDLAGLGHVVLDLGDDAFTAGRPHPMIDPSVRLGQIAAAGADPAVGVLLVDVVLGHGADPDPAGSLAPALRTAVTARDATHPLTVVVSLCGTGGDPQDRGAQASALLEAGAAVFVSNAEAARYAAGLLAAPTPAGTPSEAP</sequence>
<dbReference type="Pfam" id="PF00549">
    <property type="entry name" value="Ligase_CoA"/>
    <property type="match status" value="1"/>
</dbReference>
<dbReference type="Gene3D" id="3.40.50.720">
    <property type="entry name" value="NAD(P)-binding Rossmann-like Domain"/>
    <property type="match status" value="1"/>
</dbReference>
<dbReference type="Gene3D" id="3.40.50.261">
    <property type="entry name" value="Succinyl-CoA synthetase domains"/>
    <property type="match status" value="2"/>
</dbReference>
<evidence type="ECO:0000313" key="3">
    <source>
        <dbReference type="Proteomes" id="UP000663801"/>
    </source>
</evidence>
<accession>A0A939C0H5</accession>
<feature type="domain" description="ATP-citrate synthase/succinyl-CoA ligase C-terminal" evidence="1">
    <location>
        <begin position="335"/>
        <end position="501"/>
    </location>
</feature>
<dbReference type="GO" id="GO:0004775">
    <property type="term" value="F:succinate-CoA ligase (ADP-forming) activity"/>
    <property type="evidence" value="ECO:0007669"/>
    <property type="project" value="TreeGrafter"/>
</dbReference>
<gene>
    <name evidence="2" type="ORF">JL107_09755</name>
</gene>
<evidence type="ECO:0000313" key="2">
    <source>
        <dbReference type="EMBL" id="MBM9476728.1"/>
    </source>
</evidence>
<dbReference type="InterPro" id="IPR005811">
    <property type="entry name" value="SUCC_ACL_C"/>
</dbReference>
<dbReference type="PANTHER" id="PTHR11117">
    <property type="entry name" value="SUCCINYL-COA LIGASE SUBUNIT ALPHA"/>
    <property type="match status" value="1"/>
</dbReference>
<protein>
    <recommendedName>
        <fullName evidence="1">ATP-citrate synthase/succinyl-CoA ligase C-terminal domain-containing protein</fullName>
    </recommendedName>
</protein>
<dbReference type="SUPFAM" id="SSF52210">
    <property type="entry name" value="Succinyl-CoA synthetase domains"/>
    <property type="match status" value="2"/>
</dbReference>
<dbReference type="GO" id="GO:0004776">
    <property type="term" value="F:succinate-CoA ligase (GDP-forming) activity"/>
    <property type="evidence" value="ECO:0007669"/>
    <property type="project" value="TreeGrafter"/>
</dbReference>
<dbReference type="GO" id="GO:0005829">
    <property type="term" value="C:cytosol"/>
    <property type="evidence" value="ECO:0007669"/>
    <property type="project" value="TreeGrafter"/>
</dbReference>
<evidence type="ECO:0000259" key="1">
    <source>
        <dbReference type="Pfam" id="PF00549"/>
    </source>
</evidence>
<keyword evidence="3" id="KW-1185">Reference proteome</keyword>